<keyword evidence="4 8" id="KW-0479">Metal-binding</keyword>
<evidence type="ECO:0000256" key="9">
    <source>
        <dbReference type="RuleBase" id="RU000461"/>
    </source>
</evidence>
<dbReference type="GO" id="GO:0005506">
    <property type="term" value="F:iron ion binding"/>
    <property type="evidence" value="ECO:0007669"/>
    <property type="project" value="InterPro"/>
</dbReference>
<dbReference type="InterPro" id="IPR001128">
    <property type="entry name" value="Cyt_P450"/>
</dbReference>
<dbReference type="Gene3D" id="1.10.630.10">
    <property type="entry name" value="Cytochrome P450"/>
    <property type="match status" value="1"/>
</dbReference>
<keyword evidence="3 8" id="KW-0349">Heme</keyword>
<dbReference type="Proteomes" id="UP001194468">
    <property type="component" value="Unassembled WGS sequence"/>
</dbReference>
<evidence type="ECO:0000256" key="5">
    <source>
        <dbReference type="ARBA" id="ARBA00023002"/>
    </source>
</evidence>
<evidence type="ECO:0000256" key="3">
    <source>
        <dbReference type="ARBA" id="ARBA00022617"/>
    </source>
</evidence>
<dbReference type="PRINTS" id="PR00465">
    <property type="entry name" value="EP450IV"/>
</dbReference>
<dbReference type="InterPro" id="IPR002403">
    <property type="entry name" value="Cyt_P450_E_grp-IV"/>
</dbReference>
<accession>A0AAD4C0X9</accession>
<keyword evidence="6 8" id="KW-0408">Iron</keyword>
<dbReference type="EMBL" id="WHUW01000006">
    <property type="protein sequence ID" value="KAF8444865.1"/>
    <property type="molecule type" value="Genomic_DNA"/>
</dbReference>
<evidence type="ECO:0000256" key="6">
    <source>
        <dbReference type="ARBA" id="ARBA00023004"/>
    </source>
</evidence>
<dbReference type="InterPro" id="IPR017972">
    <property type="entry name" value="Cyt_P450_CS"/>
</dbReference>
<dbReference type="GO" id="GO:0016705">
    <property type="term" value="F:oxidoreductase activity, acting on paired donors, with incorporation or reduction of molecular oxygen"/>
    <property type="evidence" value="ECO:0007669"/>
    <property type="project" value="InterPro"/>
</dbReference>
<dbReference type="SUPFAM" id="SSF48264">
    <property type="entry name" value="Cytochrome P450"/>
    <property type="match status" value="1"/>
</dbReference>
<dbReference type="GO" id="GO:0020037">
    <property type="term" value="F:heme binding"/>
    <property type="evidence" value="ECO:0007669"/>
    <property type="project" value="InterPro"/>
</dbReference>
<evidence type="ECO:0000256" key="1">
    <source>
        <dbReference type="ARBA" id="ARBA00001971"/>
    </source>
</evidence>
<gene>
    <name evidence="10" type="ORF">L210DRAFT_1014037</name>
</gene>
<dbReference type="PANTHER" id="PTHR46300">
    <property type="entry name" value="P450, PUTATIVE (EUROFUNG)-RELATED-RELATED"/>
    <property type="match status" value="1"/>
</dbReference>
<keyword evidence="11" id="KW-1185">Reference proteome</keyword>
<dbReference type="InterPro" id="IPR050364">
    <property type="entry name" value="Cytochrome_P450_fung"/>
</dbReference>
<evidence type="ECO:0000256" key="2">
    <source>
        <dbReference type="ARBA" id="ARBA00010617"/>
    </source>
</evidence>
<name>A0AAD4C0X9_BOLED</name>
<comment type="similarity">
    <text evidence="2 9">Belongs to the cytochrome P450 family.</text>
</comment>
<keyword evidence="7 9" id="KW-0503">Monooxygenase</keyword>
<organism evidence="10 11">
    <name type="scientific">Boletus edulis BED1</name>
    <dbReference type="NCBI Taxonomy" id="1328754"/>
    <lineage>
        <taxon>Eukaryota</taxon>
        <taxon>Fungi</taxon>
        <taxon>Dikarya</taxon>
        <taxon>Basidiomycota</taxon>
        <taxon>Agaricomycotina</taxon>
        <taxon>Agaricomycetes</taxon>
        <taxon>Agaricomycetidae</taxon>
        <taxon>Boletales</taxon>
        <taxon>Boletineae</taxon>
        <taxon>Boletaceae</taxon>
        <taxon>Boletoideae</taxon>
        <taxon>Boletus</taxon>
    </lineage>
</organism>
<dbReference type="Pfam" id="PF00067">
    <property type="entry name" value="p450"/>
    <property type="match status" value="1"/>
</dbReference>
<sequence length="87" mass="9767">MSQDPDKFPEPETFKPERFLQAQSASVDDLSFAFGFGRRACVGRHVADASLWITIVSSLAVFRRVAWVGPGSGRRPRKMDRRCDHAS</sequence>
<reference evidence="10" key="1">
    <citation type="submission" date="2019-10" db="EMBL/GenBank/DDBJ databases">
        <authorList>
            <consortium name="DOE Joint Genome Institute"/>
            <person name="Kuo A."/>
            <person name="Miyauchi S."/>
            <person name="Kiss E."/>
            <person name="Drula E."/>
            <person name="Kohler A."/>
            <person name="Sanchez-Garcia M."/>
            <person name="Andreopoulos B."/>
            <person name="Barry K.W."/>
            <person name="Bonito G."/>
            <person name="Buee M."/>
            <person name="Carver A."/>
            <person name="Chen C."/>
            <person name="Cichocki N."/>
            <person name="Clum A."/>
            <person name="Culley D."/>
            <person name="Crous P.W."/>
            <person name="Fauchery L."/>
            <person name="Girlanda M."/>
            <person name="Hayes R."/>
            <person name="Keri Z."/>
            <person name="LaButti K."/>
            <person name="Lipzen A."/>
            <person name="Lombard V."/>
            <person name="Magnuson J."/>
            <person name="Maillard F."/>
            <person name="Morin E."/>
            <person name="Murat C."/>
            <person name="Nolan M."/>
            <person name="Ohm R."/>
            <person name="Pangilinan J."/>
            <person name="Pereira M."/>
            <person name="Perotto S."/>
            <person name="Peter M."/>
            <person name="Riley R."/>
            <person name="Sitrit Y."/>
            <person name="Stielow B."/>
            <person name="Szollosi G."/>
            <person name="Zifcakova L."/>
            <person name="Stursova M."/>
            <person name="Spatafora J.W."/>
            <person name="Tedersoo L."/>
            <person name="Vaario L.-M."/>
            <person name="Yamada A."/>
            <person name="Yan M."/>
            <person name="Wang P."/>
            <person name="Xu J."/>
            <person name="Bruns T."/>
            <person name="Baldrian P."/>
            <person name="Vilgalys R."/>
            <person name="Henrissat B."/>
            <person name="Grigoriev I.V."/>
            <person name="Hibbett D."/>
            <person name="Nagy L.G."/>
            <person name="Martin F.M."/>
        </authorList>
    </citation>
    <scope>NUCLEOTIDE SEQUENCE</scope>
    <source>
        <strain evidence="10">BED1</strain>
    </source>
</reference>
<dbReference type="InterPro" id="IPR036396">
    <property type="entry name" value="Cyt_P450_sf"/>
</dbReference>
<reference evidence="10" key="2">
    <citation type="journal article" date="2020" name="Nat. Commun.">
        <title>Large-scale genome sequencing of mycorrhizal fungi provides insights into the early evolution of symbiotic traits.</title>
        <authorList>
            <person name="Miyauchi S."/>
            <person name="Kiss E."/>
            <person name="Kuo A."/>
            <person name="Drula E."/>
            <person name="Kohler A."/>
            <person name="Sanchez-Garcia M."/>
            <person name="Morin E."/>
            <person name="Andreopoulos B."/>
            <person name="Barry K.W."/>
            <person name="Bonito G."/>
            <person name="Buee M."/>
            <person name="Carver A."/>
            <person name="Chen C."/>
            <person name="Cichocki N."/>
            <person name="Clum A."/>
            <person name="Culley D."/>
            <person name="Crous P.W."/>
            <person name="Fauchery L."/>
            <person name="Girlanda M."/>
            <person name="Hayes R.D."/>
            <person name="Keri Z."/>
            <person name="LaButti K."/>
            <person name="Lipzen A."/>
            <person name="Lombard V."/>
            <person name="Magnuson J."/>
            <person name="Maillard F."/>
            <person name="Murat C."/>
            <person name="Nolan M."/>
            <person name="Ohm R.A."/>
            <person name="Pangilinan J."/>
            <person name="Pereira M.F."/>
            <person name="Perotto S."/>
            <person name="Peter M."/>
            <person name="Pfister S."/>
            <person name="Riley R."/>
            <person name="Sitrit Y."/>
            <person name="Stielow J.B."/>
            <person name="Szollosi G."/>
            <person name="Zifcakova L."/>
            <person name="Stursova M."/>
            <person name="Spatafora J.W."/>
            <person name="Tedersoo L."/>
            <person name="Vaario L.M."/>
            <person name="Yamada A."/>
            <person name="Yan M."/>
            <person name="Wang P."/>
            <person name="Xu J."/>
            <person name="Bruns T."/>
            <person name="Baldrian P."/>
            <person name="Vilgalys R."/>
            <person name="Dunand C."/>
            <person name="Henrissat B."/>
            <person name="Grigoriev I.V."/>
            <person name="Hibbett D."/>
            <person name="Nagy L.G."/>
            <person name="Martin F.M."/>
        </authorList>
    </citation>
    <scope>NUCLEOTIDE SEQUENCE</scope>
    <source>
        <strain evidence="10">BED1</strain>
    </source>
</reference>
<feature type="binding site" description="axial binding residue" evidence="8">
    <location>
        <position position="41"/>
    </location>
    <ligand>
        <name>heme</name>
        <dbReference type="ChEBI" id="CHEBI:30413"/>
    </ligand>
    <ligandPart>
        <name>Fe</name>
        <dbReference type="ChEBI" id="CHEBI:18248"/>
    </ligandPart>
</feature>
<evidence type="ECO:0000313" key="11">
    <source>
        <dbReference type="Proteomes" id="UP001194468"/>
    </source>
</evidence>
<proteinExistence type="inferred from homology"/>
<keyword evidence="5 9" id="KW-0560">Oxidoreductase</keyword>
<comment type="cofactor">
    <cofactor evidence="1 8">
        <name>heme</name>
        <dbReference type="ChEBI" id="CHEBI:30413"/>
    </cofactor>
</comment>
<dbReference type="PANTHER" id="PTHR46300:SF7">
    <property type="entry name" value="P450, PUTATIVE (EUROFUNG)-RELATED"/>
    <property type="match status" value="1"/>
</dbReference>
<evidence type="ECO:0000313" key="10">
    <source>
        <dbReference type="EMBL" id="KAF8444865.1"/>
    </source>
</evidence>
<evidence type="ECO:0000256" key="4">
    <source>
        <dbReference type="ARBA" id="ARBA00022723"/>
    </source>
</evidence>
<dbReference type="GO" id="GO:0004497">
    <property type="term" value="F:monooxygenase activity"/>
    <property type="evidence" value="ECO:0007669"/>
    <property type="project" value="UniProtKB-KW"/>
</dbReference>
<dbReference type="PROSITE" id="PS00086">
    <property type="entry name" value="CYTOCHROME_P450"/>
    <property type="match status" value="1"/>
</dbReference>
<protein>
    <recommendedName>
        <fullName evidence="12">Cytochrome P450</fullName>
    </recommendedName>
</protein>
<comment type="caution">
    <text evidence="10">The sequence shown here is derived from an EMBL/GenBank/DDBJ whole genome shotgun (WGS) entry which is preliminary data.</text>
</comment>
<dbReference type="AlphaFoldDB" id="A0AAD4C0X9"/>
<evidence type="ECO:0008006" key="12">
    <source>
        <dbReference type="Google" id="ProtNLM"/>
    </source>
</evidence>
<evidence type="ECO:0000256" key="7">
    <source>
        <dbReference type="ARBA" id="ARBA00023033"/>
    </source>
</evidence>
<evidence type="ECO:0000256" key="8">
    <source>
        <dbReference type="PIRSR" id="PIRSR602403-1"/>
    </source>
</evidence>